<sequence>MNDWPAAAASTRPHPDKKLYQLTLVVYILQIVSLFVGVTALVGVIVNYIKKPDVAGTVFESHFAWQIRTFWWALAGYVLGFLTTFLLVGFLILFATWVWFIYRVVRGFLAFNDGKPLPA</sequence>
<protein>
    <recommendedName>
        <fullName evidence="4">Transmembrane protein</fullName>
    </recommendedName>
</protein>
<gene>
    <name evidence="2" type="ORF">DWG20_02815</name>
</gene>
<feature type="transmembrane region" description="Helical" evidence="1">
    <location>
        <begin position="69"/>
        <end position="102"/>
    </location>
</feature>
<dbReference type="OrthoDB" id="5405464at2"/>
<dbReference type="RefSeq" id="WP_115432377.1">
    <property type="nucleotide sequence ID" value="NZ_CP031337.1"/>
</dbReference>
<evidence type="ECO:0008006" key="4">
    <source>
        <dbReference type="Google" id="ProtNLM"/>
    </source>
</evidence>
<proteinExistence type="predicted"/>
<keyword evidence="1" id="KW-0472">Membrane</keyword>
<name>A0A345Y3E4_9NEIS</name>
<dbReference type="EMBL" id="CP031337">
    <property type="protein sequence ID" value="AXK38446.1"/>
    <property type="molecule type" value="Genomic_DNA"/>
</dbReference>
<keyword evidence="1" id="KW-1133">Transmembrane helix</keyword>
<evidence type="ECO:0000256" key="1">
    <source>
        <dbReference type="SAM" id="Phobius"/>
    </source>
</evidence>
<feature type="transmembrane region" description="Helical" evidence="1">
    <location>
        <begin position="24"/>
        <end position="49"/>
    </location>
</feature>
<evidence type="ECO:0000313" key="2">
    <source>
        <dbReference type="EMBL" id="AXK38446.1"/>
    </source>
</evidence>
<evidence type="ECO:0000313" key="3">
    <source>
        <dbReference type="Proteomes" id="UP000254537"/>
    </source>
</evidence>
<dbReference type="KEGG" id="ccah:DWG20_02815"/>
<accession>A0A345Y3E4</accession>
<keyword evidence="1" id="KW-0812">Transmembrane</keyword>
<dbReference type="Proteomes" id="UP000254537">
    <property type="component" value="Chromosome"/>
</dbReference>
<dbReference type="AlphaFoldDB" id="A0A345Y3E4"/>
<organism evidence="2 3">
    <name type="scientific">Crenobacter cavernae</name>
    <dbReference type="NCBI Taxonomy" id="2290923"/>
    <lineage>
        <taxon>Bacteria</taxon>
        <taxon>Pseudomonadati</taxon>
        <taxon>Pseudomonadota</taxon>
        <taxon>Betaproteobacteria</taxon>
        <taxon>Neisseriales</taxon>
        <taxon>Neisseriaceae</taxon>
        <taxon>Crenobacter</taxon>
    </lineage>
</organism>
<reference evidence="2 3" key="1">
    <citation type="submission" date="2018-07" db="EMBL/GenBank/DDBJ databases">
        <title>Crenobacter cavernae sp. nov., isolated from a karst cave.</title>
        <authorList>
            <person name="Zhu H."/>
        </authorList>
    </citation>
    <scope>NUCLEOTIDE SEQUENCE [LARGE SCALE GENOMIC DNA]</scope>
    <source>
        <strain evidence="2 3">K1W11S-77</strain>
    </source>
</reference>